<name>A0A1G6V6S6_9BACT</name>
<proteinExistence type="predicted"/>
<organism evidence="1 2">
    <name type="scientific">Dyadobacter soli</name>
    <dbReference type="NCBI Taxonomy" id="659014"/>
    <lineage>
        <taxon>Bacteria</taxon>
        <taxon>Pseudomonadati</taxon>
        <taxon>Bacteroidota</taxon>
        <taxon>Cytophagia</taxon>
        <taxon>Cytophagales</taxon>
        <taxon>Spirosomataceae</taxon>
        <taxon>Dyadobacter</taxon>
    </lineage>
</organism>
<dbReference type="RefSeq" id="WP_090145739.1">
    <property type="nucleotide sequence ID" value="NZ_FNAN01000001.1"/>
</dbReference>
<accession>A0A1G6V6S6</accession>
<dbReference type="AlphaFoldDB" id="A0A1G6V6S6"/>
<gene>
    <name evidence="1" type="ORF">SAMN04487996_101156</name>
</gene>
<evidence type="ECO:0000313" key="1">
    <source>
        <dbReference type="EMBL" id="SDD49379.1"/>
    </source>
</evidence>
<keyword evidence="2" id="KW-1185">Reference proteome</keyword>
<dbReference type="EMBL" id="FNAN01000001">
    <property type="protein sequence ID" value="SDD49379.1"/>
    <property type="molecule type" value="Genomic_DNA"/>
</dbReference>
<dbReference type="STRING" id="659014.SAMN04487996_101156"/>
<dbReference type="Proteomes" id="UP000198748">
    <property type="component" value="Unassembled WGS sequence"/>
</dbReference>
<dbReference type="OrthoDB" id="963457at2"/>
<sequence length="74" mass="8413">MKEIAKEAWNYTFSEHRPGDYVLSVVCGGVGVYEFEIRLTAAQIAAYEREGIPYISRLAEQVRHDQAPFHAQKA</sequence>
<protein>
    <submittedName>
        <fullName evidence="1">Uncharacterized protein</fullName>
    </submittedName>
</protein>
<evidence type="ECO:0000313" key="2">
    <source>
        <dbReference type="Proteomes" id="UP000198748"/>
    </source>
</evidence>
<reference evidence="2" key="1">
    <citation type="submission" date="2016-10" db="EMBL/GenBank/DDBJ databases">
        <authorList>
            <person name="Varghese N."/>
            <person name="Submissions S."/>
        </authorList>
    </citation>
    <scope>NUCLEOTIDE SEQUENCE [LARGE SCALE GENOMIC DNA]</scope>
    <source>
        <strain evidence="2">DSM 25329</strain>
    </source>
</reference>